<dbReference type="Proteomes" id="UP000188637">
    <property type="component" value="Unassembled WGS sequence"/>
</dbReference>
<sequence length="703" mass="79745">MHHNKIARPISRILMLGTTITSFGVAIYIPTTSVSAVLITILGIVILSTTVVLKPIKDVYSTYKPKASELNRHAVFAGLYLKDKQLQLTRVDFEKSLRNDWYDVITAYILLGYLNDKTEFTKAVTICMRYNSLKSLTVLINSGKKMDSEPANILFKEALFKETMDYMELLFKLDVNLDYRDSEGDTFLIIATRNNLEEPVQFLIDNGASWNITNVAGDSPLFIALANQYMNIYRKLLARVEKNRSAKHLIERKTFSERIILEKRKDDLNPLELINRIIPAAKESMLPIFADYLNHKEDYQLDIKNKYELYVRKSNIFVEIITAVDSTKNPIVTIGKDRYTQDIIDSIHQRYSFCMEGQFYIESVYETPKCIESERVVCSECNGTAELVCSECEGEGYIICAVCKGKGHNDCPECGGKGEVNCEHVKKYKECNNCKNGEYSCLACNKDGEQVCPICEGHGTKKCTCPSGKKIKCTRCTNGTIIEFDGGRKKCTNCEGGLICTLCNGTKWVLTHYVDQGYACKTCRGKTVLNCRVCKGKKKIKCRRLFKEACTCKNGEVSCKACGTKGRKLCHKCLGERMKPCRECDKGYKFNNTYADFKAYNAIEDEILISNDATPILGDLLASMPEKIITQHPYLTTLYTGVKVMFHNHDIYLSPDTFKQKLMQLAGNKNPDSIIDIIEMAPLEYQEIKFYKKGREVLNCIIE</sequence>
<keyword evidence="2" id="KW-1185">Reference proteome</keyword>
<comment type="caution">
    <text evidence="1">The sequence shown here is derived from an EMBL/GenBank/DDBJ whole genome shotgun (WGS) entry which is preliminary data.</text>
</comment>
<protein>
    <submittedName>
        <fullName evidence="1">Uncharacterized protein</fullName>
    </submittedName>
</protein>
<reference evidence="1" key="1">
    <citation type="submission" date="2016-08" db="EMBL/GenBank/DDBJ databases">
        <authorList>
            <person name="Ngugi D.K."/>
            <person name="Miyake S."/>
            <person name="Stingl U."/>
        </authorList>
    </citation>
    <scope>NUCLEOTIDE SEQUENCE</scope>
    <source>
        <strain evidence="1">SCG-D08WGA-EpuloA1</strain>
    </source>
</reference>
<accession>A0ACC8XIN3</accession>
<dbReference type="EMBL" id="LJHD01000039">
    <property type="protein sequence ID" value="ONI45982.1"/>
    <property type="molecule type" value="Genomic_DNA"/>
</dbReference>
<evidence type="ECO:0000313" key="2">
    <source>
        <dbReference type="Proteomes" id="UP000188637"/>
    </source>
</evidence>
<proteinExistence type="predicted"/>
<name>A0ACC8XIN3_9FIRM</name>
<organism evidence="1 2">
    <name type="scientific">Candidatus Epulonipiscium fishelsonii</name>
    <dbReference type="NCBI Taxonomy" id="77094"/>
    <lineage>
        <taxon>Bacteria</taxon>
        <taxon>Bacillati</taxon>
        <taxon>Bacillota</taxon>
        <taxon>Clostridia</taxon>
        <taxon>Lachnospirales</taxon>
        <taxon>Lachnospiraceae</taxon>
        <taxon>Candidatus Epulonipiscium</taxon>
    </lineage>
</organism>
<gene>
    <name evidence="1" type="ORF">AN640_03980</name>
</gene>
<evidence type="ECO:0000313" key="1">
    <source>
        <dbReference type="EMBL" id="ONI45982.1"/>
    </source>
</evidence>